<sequence length="1123" mass="123888">MSRTPSPLAAGLSLGNVIADKAYSAVDSGLYAAADGVERISDAIRTAPPTLSAEDEVDGVYHSAAARLINSFRAQLKRGLPFQLSLQNVLSIIDALITSKIAGGLDDRLYLLEHALTFLSRYPPSTFTSKELQDKVISLLWYDLPHPPASLVGSKYQFRAADGSGTSIWHPEMGIAGSAYARSVQTLHPLPANQLPAPELLFDTLLKREKQVDHPAGLSSFFFAFANLVIHSLFHTDHTTDPSQPINRVSSYLDLSPVYGSNDDELNSIRLNDGTGRIYPDTFADSRLLHMPPSTPALLIMYSRNHNYIVKKLLDINERGKWENPPPQDEEKRQKQDDEIFGTARLINCGWFMSTIFGDYLASILGLVREGNSWSLDPLSNFRENSHEIVERGSGNIVSVEFLALYHFHSSISAADEEWAGKSFERLFHTKDWDSITVDQYKDTINKLIEQENPKDHPPNTWPLGRYQRQADGSFRDEDLAKILLDACESPASAFKARGTPHVMRIIEIMAIQQNRDWGTCSLNEFRKSGIRERMLRTQQGGESMALATFNSQPNPDTLRLYQHPDNIELYVGLQAEEAKKLVPGAGLCPGFTMSRAILADAVALVRGDRFLTNDFTAFNLTAWGMQDCTRDPKNSSNGGVLGKLLGRCLPNHFPVDSLYTNFPFVVPTKMKEFLTTVGTADLYTDTRPAPSKPVAPVTKYYEVTAALASPSLAATVPHNAKTVLPGGGYLASYNIAGVNAADKKLIAEAFVPTSVVLKKQVDFLEKTTAMLLKEKSYSLVGDNKQSVNVVRDVINLLPAYFISEHVLGLPLKTAAFPHGSDLDQEVYLKFKEIYEFLFVDIAEPSTKVAKESTVKSYSQYFQETVLTQIQGIASEQIPLFGFGASVFHWATQTPKESKNWLKRLFDNGKGKSKEELANDAVALAVAMSVELSQALTHVVDTFLGPSTSDTNLAGTYLNDPSITARIQALAQDTSDKDATTKLAKIVVKALRTRPPVPGTYRSVQADVAQLSRSKGDRVYLSFTEAGVDPAVWGDNVKPTQPVPQALFAGEIVKLLGPEWLLNAIVPVVKTIFKLKDIKRAPGNSGKLLSFNEMIEGTPVTTYLNYKQEPTFWSSDLTVTFTT</sequence>
<dbReference type="Gene3D" id="1.10.630.10">
    <property type="entry name" value="Cytochrome P450"/>
    <property type="match status" value="1"/>
</dbReference>
<keyword evidence="2 6" id="KW-0479">Metal-binding</keyword>
<dbReference type="GO" id="GO:0006979">
    <property type="term" value="P:response to oxidative stress"/>
    <property type="evidence" value="ECO:0007669"/>
    <property type="project" value="InterPro"/>
</dbReference>
<dbReference type="GO" id="GO:0016705">
    <property type="term" value="F:oxidoreductase activity, acting on paired donors, with incorporation or reduction of molecular oxygen"/>
    <property type="evidence" value="ECO:0007669"/>
    <property type="project" value="InterPro"/>
</dbReference>
<dbReference type="SUPFAM" id="SSF48113">
    <property type="entry name" value="Heme-dependent peroxidases"/>
    <property type="match status" value="1"/>
</dbReference>
<dbReference type="GO" id="GO:0020037">
    <property type="term" value="F:heme binding"/>
    <property type="evidence" value="ECO:0007669"/>
    <property type="project" value="InterPro"/>
</dbReference>
<dbReference type="HOGENOM" id="CLU_002329_0_0_1"/>
<dbReference type="InterPro" id="IPR019791">
    <property type="entry name" value="Haem_peroxidase_animal"/>
</dbReference>
<evidence type="ECO:0008006" key="9">
    <source>
        <dbReference type="Google" id="ProtNLM"/>
    </source>
</evidence>
<dbReference type="EMBL" id="KN823056">
    <property type="protein sequence ID" value="KIO24704.1"/>
    <property type="molecule type" value="Genomic_DNA"/>
</dbReference>
<gene>
    <name evidence="7" type="ORF">M407DRAFT_25951</name>
</gene>
<protein>
    <recommendedName>
        <fullName evidence="9">Heme peroxidase</fullName>
    </recommendedName>
</protein>
<dbReference type="Pfam" id="PF03098">
    <property type="entry name" value="An_peroxidase"/>
    <property type="match status" value="1"/>
</dbReference>
<name>A0A0C3QGM8_9AGAM</name>
<keyword evidence="4" id="KW-0560">Oxidoreductase</keyword>
<dbReference type="InterPro" id="IPR010255">
    <property type="entry name" value="Haem_peroxidase_sf"/>
</dbReference>
<evidence type="ECO:0000313" key="7">
    <source>
        <dbReference type="EMBL" id="KIO24704.1"/>
    </source>
</evidence>
<evidence type="ECO:0000256" key="1">
    <source>
        <dbReference type="ARBA" id="ARBA00022617"/>
    </source>
</evidence>
<feature type="binding site" description="axial binding residue" evidence="6">
    <location>
        <position position="409"/>
    </location>
    <ligand>
        <name>heme b</name>
        <dbReference type="ChEBI" id="CHEBI:60344"/>
    </ligand>
    <ligandPart>
        <name>Fe</name>
        <dbReference type="ChEBI" id="CHEBI:18248"/>
    </ligandPart>
</feature>
<proteinExistence type="predicted"/>
<dbReference type="GO" id="GO:0006631">
    <property type="term" value="P:fatty acid metabolic process"/>
    <property type="evidence" value="ECO:0007669"/>
    <property type="project" value="UniProtKB-ARBA"/>
</dbReference>
<keyword evidence="5 6" id="KW-0408">Iron</keyword>
<dbReference type="PROSITE" id="PS50292">
    <property type="entry name" value="PEROXIDASE_3"/>
    <property type="match status" value="1"/>
</dbReference>
<dbReference type="GO" id="GO:0051213">
    <property type="term" value="F:dioxygenase activity"/>
    <property type="evidence" value="ECO:0007669"/>
    <property type="project" value="UniProtKB-KW"/>
</dbReference>
<dbReference type="SUPFAM" id="SSF48264">
    <property type="entry name" value="Cytochrome P450"/>
    <property type="match status" value="1"/>
</dbReference>
<keyword evidence="3" id="KW-0223">Dioxygenase</keyword>
<dbReference type="InterPro" id="IPR034812">
    <property type="entry name" value="Ppo-like_N"/>
</dbReference>
<dbReference type="GO" id="GO:0005506">
    <property type="term" value="F:iron ion binding"/>
    <property type="evidence" value="ECO:0007669"/>
    <property type="project" value="InterPro"/>
</dbReference>
<dbReference type="PANTHER" id="PTHR11903">
    <property type="entry name" value="PROSTAGLANDIN G/H SYNTHASE"/>
    <property type="match status" value="1"/>
</dbReference>
<accession>A0A0C3QGM8</accession>
<dbReference type="GO" id="GO:0004601">
    <property type="term" value="F:peroxidase activity"/>
    <property type="evidence" value="ECO:0007669"/>
    <property type="project" value="InterPro"/>
</dbReference>
<dbReference type="InterPro" id="IPR037120">
    <property type="entry name" value="Haem_peroxidase_sf_animal"/>
</dbReference>
<dbReference type="AlphaFoldDB" id="A0A0C3QGM8"/>
<dbReference type="InterPro" id="IPR036396">
    <property type="entry name" value="Cyt_P450_sf"/>
</dbReference>
<reference evidence="7 8" key="1">
    <citation type="submission" date="2014-04" db="EMBL/GenBank/DDBJ databases">
        <authorList>
            <consortium name="DOE Joint Genome Institute"/>
            <person name="Kuo A."/>
            <person name="Girlanda M."/>
            <person name="Perotto S."/>
            <person name="Kohler A."/>
            <person name="Nagy L.G."/>
            <person name="Floudas D."/>
            <person name="Copeland A."/>
            <person name="Barry K.W."/>
            <person name="Cichocki N."/>
            <person name="Veneault-Fourrey C."/>
            <person name="LaButti K."/>
            <person name="Lindquist E.A."/>
            <person name="Lipzen A."/>
            <person name="Lundell T."/>
            <person name="Morin E."/>
            <person name="Murat C."/>
            <person name="Sun H."/>
            <person name="Tunlid A."/>
            <person name="Henrissat B."/>
            <person name="Grigoriev I.V."/>
            <person name="Hibbett D.S."/>
            <person name="Martin F."/>
            <person name="Nordberg H.P."/>
            <person name="Cantor M.N."/>
            <person name="Hua S.X."/>
        </authorList>
    </citation>
    <scope>NUCLEOTIDE SEQUENCE [LARGE SCALE GENOMIC DNA]</scope>
    <source>
        <strain evidence="7 8">MUT 4182</strain>
    </source>
</reference>
<reference evidence="8" key="2">
    <citation type="submission" date="2015-01" db="EMBL/GenBank/DDBJ databases">
        <title>Evolutionary Origins and Diversification of the Mycorrhizal Mutualists.</title>
        <authorList>
            <consortium name="DOE Joint Genome Institute"/>
            <consortium name="Mycorrhizal Genomics Consortium"/>
            <person name="Kohler A."/>
            <person name="Kuo A."/>
            <person name="Nagy L.G."/>
            <person name="Floudas D."/>
            <person name="Copeland A."/>
            <person name="Barry K.W."/>
            <person name="Cichocki N."/>
            <person name="Veneault-Fourrey C."/>
            <person name="LaButti K."/>
            <person name="Lindquist E.A."/>
            <person name="Lipzen A."/>
            <person name="Lundell T."/>
            <person name="Morin E."/>
            <person name="Murat C."/>
            <person name="Riley R."/>
            <person name="Ohm R."/>
            <person name="Sun H."/>
            <person name="Tunlid A."/>
            <person name="Henrissat B."/>
            <person name="Grigoriev I.V."/>
            <person name="Hibbett D.S."/>
            <person name="Martin F."/>
        </authorList>
    </citation>
    <scope>NUCLEOTIDE SEQUENCE [LARGE SCALE GENOMIC DNA]</scope>
    <source>
        <strain evidence="8">MUT 4182</strain>
    </source>
</reference>
<dbReference type="GO" id="GO:0004497">
    <property type="term" value="F:monooxygenase activity"/>
    <property type="evidence" value="ECO:0007669"/>
    <property type="project" value="InterPro"/>
</dbReference>
<evidence type="ECO:0000256" key="3">
    <source>
        <dbReference type="ARBA" id="ARBA00022964"/>
    </source>
</evidence>
<dbReference type="Gene3D" id="1.10.640.10">
    <property type="entry name" value="Haem peroxidase domain superfamily, animal type"/>
    <property type="match status" value="1"/>
</dbReference>
<evidence type="ECO:0000313" key="8">
    <source>
        <dbReference type="Proteomes" id="UP000054248"/>
    </source>
</evidence>
<dbReference type="InterPro" id="IPR050783">
    <property type="entry name" value="Oxylipin_biosynth_metab"/>
</dbReference>
<dbReference type="PANTHER" id="PTHR11903:SF37">
    <property type="entry name" value="PSI-PRODUCING OXYGENASE A"/>
    <property type="match status" value="1"/>
</dbReference>
<dbReference type="CDD" id="cd09817">
    <property type="entry name" value="linoleate_diol_synthase_like"/>
    <property type="match status" value="1"/>
</dbReference>
<keyword evidence="8" id="KW-1185">Reference proteome</keyword>
<dbReference type="Proteomes" id="UP000054248">
    <property type="component" value="Unassembled WGS sequence"/>
</dbReference>
<evidence type="ECO:0000256" key="5">
    <source>
        <dbReference type="ARBA" id="ARBA00023004"/>
    </source>
</evidence>
<evidence type="ECO:0000256" key="4">
    <source>
        <dbReference type="ARBA" id="ARBA00023002"/>
    </source>
</evidence>
<keyword evidence="1 6" id="KW-0349">Heme</keyword>
<evidence type="ECO:0000256" key="6">
    <source>
        <dbReference type="PIRSR" id="PIRSR619791-2"/>
    </source>
</evidence>
<dbReference type="STRING" id="1051891.A0A0C3QGM8"/>
<dbReference type="OrthoDB" id="823504at2759"/>
<evidence type="ECO:0000256" key="2">
    <source>
        <dbReference type="ARBA" id="ARBA00022723"/>
    </source>
</evidence>
<organism evidence="7 8">
    <name type="scientific">Tulasnella calospora MUT 4182</name>
    <dbReference type="NCBI Taxonomy" id="1051891"/>
    <lineage>
        <taxon>Eukaryota</taxon>
        <taxon>Fungi</taxon>
        <taxon>Dikarya</taxon>
        <taxon>Basidiomycota</taxon>
        <taxon>Agaricomycotina</taxon>
        <taxon>Agaricomycetes</taxon>
        <taxon>Cantharellales</taxon>
        <taxon>Tulasnellaceae</taxon>
        <taxon>Tulasnella</taxon>
    </lineage>
</organism>